<evidence type="ECO:0000313" key="3">
    <source>
        <dbReference type="Proteomes" id="UP001152300"/>
    </source>
</evidence>
<feature type="compositionally biased region" description="Polar residues" evidence="1">
    <location>
        <begin position="442"/>
        <end position="463"/>
    </location>
</feature>
<comment type="caution">
    <text evidence="2">The sequence shown here is derived from an EMBL/GenBank/DDBJ whole genome shotgun (WGS) entry which is preliminary data.</text>
</comment>
<evidence type="ECO:0000256" key="1">
    <source>
        <dbReference type="SAM" id="MobiDB-lite"/>
    </source>
</evidence>
<feature type="compositionally biased region" description="Polar residues" evidence="1">
    <location>
        <begin position="372"/>
        <end position="381"/>
    </location>
</feature>
<accession>A0A9X0AJP9</accession>
<proteinExistence type="predicted"/>
<gene>
    <name evidence="2" type="ORF">OCU04_007882</name>
</gene>
<feature type="compositionally biased region" description="Basic and acidic residues" evidence="1">
    <location>
        <begin position="360"/>
        <end position="371"/>
    </location>
</feature>
<feature type="region of interest" description="Disordered" evidence="1">
    <location>
        <begin position="247"/>
        <end position="393"/>
    </location>
</feature>
<dbReference type="EMBL" id="JAPEIS010000008">
    <property type="protein sequence ID" value="KAJ8064041.1"/>
    <property type="molecule type" value="Genomic_DNA"/>
</dbReference>
<feature type="compositionally biased region" description="Basic and acidic residues" evidence="1">
    <location>
        <begin position="432"/>
        <end position="441"/>
    </location>
</feature>
<reference evidence="2" key="1">
    <citation type="submission" date="2022-11" db="EMBL/GenBank/DDBJ databases">
        <title>Genome Resource of Sclerotinia nivalis Strain SnTB1, a Plant Pathogen Isolated from American Ginseng.</title>
        <authorList>
            <person name="Fan S."/>
        </authorList>
    </citation>
    <scope>NUCLEOTIDE SEQUENCE</scope>
    <source>
        <strain evidence="2">SnTB1</strain>
    </source>
</reference>
<protein>
    <submittedName>
        <fullName evidence="2">Uncharacterized protein</fullName>
    </submittedName>
</protein>
<dbReference type="Proteomes" id="UP001152300">
    <property type="component" value="Unassembled WGS sequence"/>
</dbReference>
<feature type="compositionally biased region" description="Polar residues" evidence="1">
    <location>
        <begin position="247"/>
        <end position="280"/>
    </location>
</feature>
<feature type="compositionally biased region" description="Polar residues" evidence="1">
    <location>
        <begin position="206"/>
        <end position="228"/>
    </location>
</feature>
<keyword evidence="3" id="KW-1185">Reference proteome</keyword>
<feature type="compositionally biased region" description="Polar residues" evidence="1">
    <location>
        <begin position="511"/>
        <end position="539"/>
    </location>
</feature>
<dbReference type="OrthoDB" id="3525132at2759"/>
<feature type="compositionally biased region" description="Polar residues" evidence="1">
    <location>
        <begin position="566"/>
        <end position="576"/>
    </location>
</feature>
<feature type="region of interest" description="Disordered" evidence="1">
    <location>
        <begin position="406"/>
        <end position="463"/>
    </location>
</feature>
<feature type="compositionally biased region" description="Polar residues" evidence="1">
    <location>
        <begin position="584"/>
        <end position="614"/>
    </location>
</feature>
<feature type="compositionally biased region" description="Basic and acidic residues" evidence="1">
    <location>
        <begin position="476"/>
        <end position="502"/>
    </location>
</feature>
<feature type="region of interest" description="Disordered" evidence="1">
    <location>
        <begin position="202"/>
        <end position="231"/>
    </location>
</feature>
<dbReference type="AlphaFoldDB" id="A0A9X0AJP9"/>
<feature type="compositionally biased region" description="Polar residues" evidence="1">
    <location>
        <begin position="621"/>
        <end position="636"/>
    </location>
</feature>
<name>A0A9X0AJP9_9HELO</name>
<feature type="region of interest" description="Disordered" evidence="1">
    <location>
        <begin position="566"/>
        <end position="656"/>
    </location>
</feature>
<feature type="region of interest" description="Disordered" evidence="1">
    <location>
        <begin position="476"/>
        <end position="553"/>
    </location>
</feature>
<sequence length="683" mass="75051">MTNPFARPREYLPSMNRQGITVWAHDVINELVRLGALDSGNEEASNDLFGVYKNLEQFYKWVCSRPRIAPHHAPRPLQSITRPFGIFALAHKLWDNLEWELRPEKEGAFIEQMIDHLGWFWNIKANLSNKIRRKQGLALISKMDTLAEAASYALRFSNISRGNIIKPPMARPDSSVDHLMSKVAPASRKNPINVGAWSPESRIRQKNPSNNTMRSDQASSFATPTQKTDTGHLKLPQYSQYVQRQPQASMRCSPSSYNTQQLNPRSTIQRQSHNFPNGTPRNLVDLVDDDDDYSSAKQTGIPRVPTGSMLPAPPIRGDKHPNRAQGFAGGSMRPIMNMSGVKPAVDNDSHHANPSAFRTSSRDLKDSHGGRESTQPKNSPYDSGFEESVESSNTNMIIIVDSPSPELKNMTMKNPGPQGHKNHPTSAVVSSEDSKALERPSSRNILPVQTKTKTPPGQSSFQANLWAPVNSLNNHREVRASESAKVRGQPSDRRSDEQESRNTRGTKLKKPNSTSINKGIITDNNMEGTEAKNSTSTNGTRHDMEGNNIDNSGEATMKGAISITSTHNNITGSSMGETKAKRPTSANGNQENSSGSPNKKVKTSANSTAPSSEYVSPYISLPNQEQPSTSAKSTTLAAVDEPVSEKPVSENSSSISPIVRNAKGLYRPFSMRDPVKKDGSDGN</sequence>
<evidence type="ECO:0000313" key="2">
    <source>
        <dbReference type="EMBL" id="KAJ8064041.1"/>
    </source>
</evidence>
<organism evidence="2 3">
    <name type="scientific">Sclerotinia nivalis</name>
    <dbReference type="NCBI Taxonomy" id="352851"/>
    <lineage>
        <taxon>Eukaryota</taxon>
        <taxon>Fungi</taxon>
        <taxon>Dikarya</taxon>
        <taxon>Ascomycota</taxon>
        <taxon>Pezizomycotina</taxon>
        <taxon>Leotiomycetes</taxon>
        <taxon>Helotiales</taxon>
        <taxon>Sclerotiniaceae</taxon>
        <taxon>Sclerotinia</taxon>
    </lineage>
</organism>